<comment type="subcellular location">
    <subcellularLocation>
        <location evidence="9 10">Cytoplasm</location>
    </subcellularLocation>
</comment>
<dbReference type="InterPro" id="IPR033659">
    <property type="entry name" value="Ferrochelatase_N"/>
</dbReference>
<dbReference type="GO" id="GO:0004325">
    <property type="term" value="F:ferrochelatase activity"/>
    <property type="evidence" value="ECO:0007669"/>
    <property type="project" value="UniProtKB-UniRule"/>
</dbReference>
<dbReference type="PANTHER" id="PTHR11108">
    <property type="entry name" value="FERROCHELATASE"/>
    <property type="match status" value="1"/>
</dbReference>
<dbReference type="AlphaFoldDB" id="A0AAP4D6I6"/>
<evidence type="ECO:0000256" key="8">
    <source>
        <dbReference type="ARBA" id="ARBA00024536"/>
    </source>
</evidence>
<feature type="region of interest" description="Disordered" evidence="11">
    <location>
        <begin position="1"/>
        <end position="26"/>
    </location>
</feature>
<dbReference type="Proteomes" id="UP001301140">
    <property type="component" value="Unassembled WGS sequence"/>
</dbReference>
<evidence type="ECO:0000256" key="4">
    <source>
        <dbReference type="ARBA" id="ARBA00023004"/>
    </source>
</evidence>
<keyword evidence="4 9" id="KW-0408">Iron</keyword>
<dbReference type="RefSeq" id="WP_327789892.1">
    <property type="nucleotide sequence ID" value="NZ_JARGEQ010000135.1"/>
</dbReference>
<sequence length="359" mass="39997">MTDTSATTAPREAPGEAATGPLPAGHPRIPAARTGVVLLNLGTPDGTGYFPMRRYLSEFLSDRRVIDYSPLFWQPLLQGVILSRRPFKSGHAYATIWNKERDESPLKTVTRSQAERLAARLEARAPGLVVDWAMRYGNPSTDSVLDRLVGEGCRRLVLMALYPQYAAPTTATAYDKAFDALKQMRWQPAVRTMGPYHDHPTYIRLLADSVRSHLAGLDWEPERLVMSYHGVPKRFLIEGDPYHCHCQKTTRLVREALGWAPERVMTVFQSRFGPEEWLQPYLDKTLESLPGEGVRKVAVISPAFATDCLETLEEIAIAGKESFLASGGEAFAYIPCLNDSDGHIDLLEELALTELGGWI</sequence>
<dbReference type="PANTHER" id="PTHR11108:SF1">
    <property type="entry name" value="FERROCHELATASE, MITOCHONDRIAL"/>
    <property type="match status" value="1"/>
</dbReference>
<proteinExistence type="inferred from homology"/>
<dbReference type="HAMAP" id="MF_00323">
    <property type="entry name" value="Ferrochelatase"/>
    <property type="match status" value="1"/>
</dbReference>
<evidence type="ECO:0000256" key="2">
    <source>
        <dbReference type="ARBA" id="ARBA00022490"/>
    </source>
</evidence>
<keyword evidence="3 9" id="KW-0479">Metal-binding</keyword>
<evidence type="ECO:0000256" key="10">
    <source>
        <dbReference type="RuleBase" id="RU000607"/>
    </source>
</evidence>
<keyword evidence="7 9" id="KW-0627">Porphyrin biosynthesis</keyword>
<organism evidence="12 13">
    <name type="scientific">Marinimicrococcus flavescens</name>
    <dbReference type="NCBI Taxonomy" id="3031815"/>
    <lineage>
        <taxon>Bacteria</taxon>
        <taxon>Pseudomonadati</taxon>
        <taxon>Pseudomonadota</taxon>
        <taxon>Alphaproteobacteria</taxon>
        <taxon>Geminicoccales</taxon>
        <taxon>Geminicoccaceae</taxon>
        <taxon>Marinimicrococcus</taxon>
    </lineage>
</organism>
<feature type="binding site" evidence="9">
    <location>
        <position position="229"/>
    </location>
    <ligand>
        <name>Fe(2+)</name>
        <dbReference type="ChEBI" id="CHEBI:29033"/>
    </ligand>
</feature>
<dbReference type="SUPFAM" id="SSF53800">
    <property type="entry name" value="Chelatase"/>
    <property type="match status" value="1"/>
</dbReference>
<evidence type="ECO:0000256" key="6">
    <source>
        <dbReference type="ARBA" id="ARBA00023239"/>
    </source>
</evidence>
<dbReference type="NCBIfam" id="TIGR00109">
    <property type="entry name" value="hemH"/>
    <property type="match status" value="1"/>
</dbReference>
<dbReference type="EMBL" id="JARGEQ010000135">
    <property type="protein sequence ID" value="MDF1587468.1"/>
    <property type="molecule type" value="Genomic_DNA"/>
</dbReference>
<reference evidence="12 13" key="1">
    <citation type="submission" date="2023-03" db="EMBL/GenBank/DDBJ databases">
        <title>YIM 152171 draft genome.</title>
        <authorList>
            <person name="Yang Z."/>
        </authorList>
    </citation>
    <scope>NUCLEOTIDE SEQUENCE [LARGE SCALE GENOMIC DNA]</scope>
    <source>
        <strain evidence="12 13">YIM 152171</strain>
    </source>
</reference>
<evidence type="ECO:0000313" key="13">
    <source>
        <dbReference type="Proteomes" id="UP001301140"/>
    </source>
</evidence>
<keyword evidence="5 9" id="KW-0350">Heme biosynthesis</keyword>
<protein>
    <recommendedName>
        <fullName evidence="9 10">Ferrochelatase</fullName>
        <ecNumber evidence="9 10">4.98.1.1</ecNumber>
    </recommendedName>
    <alternativeName>
        <fullName evidence="9">Heme synthase</fullName>
    </alternativeName>
    <alternativeName>
        <fullName evidence="9">Protoheme ferro-lyase</fullName>
    </alternativeName>
</protein>
<comment type="function">
    <text evidence="9 10">Catalyzes the ferrous insertion into protoporphyrin IX.</text>
</comment>
<dbReference type="FunFam" id="3.40.50.1400:FF:000002">
    <property type="entry name" value="Ferrochelatase"/>
    <property type="match status" value="1"/>
</dbReference>
<comment type="similarity">
    <text evidence="1 9 10">Belongs to the ferrochelatase family.</text>
</comment>
<dbReference type="CDD" id="cd00419">
    <property type="entry name" value="Ferrochelatase_C"/>
    <property type="match status" value="1"/>
</dbReference>
<evidence type="ECO:0000256" key="5">
    <source>
        <dbReference type="ARBA" id="ARBA00023133"/>
    </source>
</evidence>
<keyword evidence="2 9" id="KW-0963">Cytoplasm</keyword>
<dbReference type="GO" id="GO:0046872">
    <property type="term" value="F:metal ion binding"/>
    <property type="evidence" value="ECO:0007669"/>
    <property type="project" value="UniProtKB-KW"/>
</dbReference>
<dbReference type="GO" id="GO:0005737">
    <property type="term" value="C:cytoplasm"/>
    <property type="evidence" value="ECO:0007669"/>
    <property type="project" value="UniProtKB-SubCell"/>
</dbReference>
<comment type="catalytic activity">
    <reaction evidence="9 10">
        <text>heme b + 2 H(+) = protoporphyrin IX + Fe(2+)</text>
        <dbReference type="Rhea" id="RHEA:22584"/>
        <dbReference type="ChEBI" id="CHEBI:15378"/>
        <dbReference type="ChEBI" id="CHEBI:29033"/>
        <dbReference type="ChEBI" id="CHEBI:57306"/>
        <dbReference type="ChEBI" id="CHEBI:60344"/>
        <dbReference type="EC" id="4.98.1.1"/>
    </reaction>
</comment>
<comment type="caution">
    <text evidence="12">The sequence shown here is derived from an EMBL/GenBank/DDBJ whole genome shotgun (WGS) entry which is preliminary data.</text>
</comment>
<dbReference type="PROSITE" id="PS00534">
    <property type="entry name" value="FERROCHELATASE"/>
    <property type="match status" value="1"/>
</dbReference>
<evidence type="ECO:0000256" key="1">
    <source>
        <dbReference type="ARBA" id="ARBA00007718"/>
    </source>
</evidence>
<keyword evidence="6 9" id="KW-0456">Lyase</keyword>
<comment type="pathway">
    <text evidence="9 10">Porphyrin-containing compound metabolism; protoheme biosynthesis; protoheme from protoporphyrin-IX: step 1/1.</text>
</comment>
<dbReference type="Pfam" id="PF00762">
    <property type="entry name" value="Ferrochelatase"/>
    <property type="match status" value="1"/>
</dbReference>
<comment type="catalytic activity">
    <reaction evidence="8">
        <text>Fe-coproporphyrin III + 2 H(+) = coproporphyrin III + Fe(2+)</text>
        <dbReference type="Rhea" id="RHEA:49572"/>
        <dbReference type="ChEBI" id="CHEBI:15378"/>
        <dbReference type="ChEBI" id="CHEBI:29033"/>
        <dbReference type="ChEBI" id="CHEBI:68438"/>
        <dbReference type="ChEBI" id="CHEBI:131725"/>
        <dbReference type="EC" id="4.99.1.9"/>
    </reaction>
    <physiologicalReaction direction="right-to-left" evidence="8">
        <dbReference type="Rhea" id="RHEA:49574"/>
    </physiologicalReaction>
</comment>
<gene>
    <name evidence="9 12" type="primary">hemH</name>
    <name evidence="12" type="ORF">PZ740_13855</name>
</gene>
<dbReference type="CDD" id="cd03411">
    <property type="entry name" value="Ferrochelatase_N"/>
    <property type="match status" value="1"/>
</dbReference>
<dbReference type="EC" id="4.98.1.1" evidence="9 10"/>
<dbReference type="InterPro" id="IPR033644">
    <property type="entry name" value="Ferrochelatase_C"/>
</dbReference>
<name>A0AAP4D6I6_9PROT</name>
<evidence type="ECO:0000256" key="3">
    <source>
        <dbReference type="ARBA" id="ARBA00022723"/>
    </source>
</evidence>
<evidence type="ECO:0000256" key="9">
    <source>
        <dbReference type="HAMAP-Rule" id="MF_00323"/>
    </source>
</evidence>
<dbReference type="Gene3D" id="3.40.50.1400">
    <property type="match status" value="2"/>
</dbReference>
<evidence type="ECO:0000256" key="11">
    <source>
        <dbReference type="SAM" id="MobiDB-lite"/>
    </source>
</evidence>
<evidence type="ECO:0000256" key="7">
    <source>
        <dbReference type="ARBA" id="ARBA00023244"/>
    </source>
</evidence>
<dbReference type="InterPro" id="IPR019772">
    <property type="entry name" value="Ferrochelatase_AS"/>
</dbReference>
<dbReference type="GO" id="GO:0006783">
    <property type="term" value="P:heme biosynthetic process"/>
    <property type="evidence" value="ECO:0007669"/>
    <property type="project" value="UniProtKB-UniRule"/>
</dbReference>
<dbReference type="InterPro" id="IPR001015">
    <property type="entry name" value="Ferrochelatase"/>
</dbReference>
<keyword evidence="13" id="KW-1185">Reference proteome</keyword>
<feature type="binding site" evidence="9">
    <location>
        <position position="310"/>
    </location>
    <ligand>
        <name>Fe(2+)</name>
        <dbReference type="ChEBI" id="CHEBI:29033"/>
    </ligand>
</feature>
<accession>A0AAP4D6I6</accession>
<evidence type="ECO:0000313" key="12">
    <source>
        <dbReference type="EMBL" id="MDF1587468.1"/>
    </source>
</evidence>